<accession>A0ABU6K954</accession>
<dbReference type="Gene3D" id="2.40.50.140">
    <property type="entry name" value="Nucleic acid-binding proteins"/>
    <property type="match status" value="1"/>
</dbReference>
<evidence type="ECO:0000256" key="3">
    <source>
        <dbReference type="ARBA" id="ARBA00023125"/>
    </source>
</evidence>
<dbReference type="InterPro" id="IPR012340">
    <property type="entry name" value="NA-bd_OB-fold"/>
</dbReference>
<comment type="function">
    <text evidence="4">Involved in the restart of stalled replication forks, which reloads the replicative helicase on sites other than the origin of replication; the PriA-PriB pathway is the major replication restart pathway. During primosome assembly it facilitates complex formation between PriA and DnaT on DNA; stabilizes PriA on DNA. Stimulates the DNA unwinding activity of PriA helicase.</text>
</comment>
<dbReference type="InterPro" id="IPR000424">
    <property type="entry name" value="Primosome_PriB/ssb"/>
</dbReference>
<dbReference type="HAMAP" id="MF_00720">
    <property type="entry name" value="PriB"/>
    <property type="match status" value="1"/>
</dbReference>
<evidence type="ECO:0000313" key="5">
    <source>
        <dbReference type="EMBL" id="MEC5388042.1"/>
    </source>
</evidence>
<name>A0ABU6K954_9RHOO</name>
<comment type="caution">
    <text evidence="5">The sequence shown here is derived from an EMBL/GenBank/DDBJ whole genome shotgun (WGS) entry which is preliminary data.</text>
</comment>
<keyword evidence="1 4" id="KW-0639">Primosome</keyword>
<comment type="similarity">
    <text evidence="4">Belongs to the PriB family.</text>
</comment>
<dbReference type="InterPro" id="IPR023646">
    <property type="entry name" value="Prisomal_replication_PriB"/>
</dbReference>
<proteinExistence type="inferred from homology"/>
<gene>
    <name evidence="4 5" type="primary">priB</name>
    <name evidence="5" type="ORF">VVD49_20080</name>
</gene>
<keyword evidence="2 4" id="KW-0235">DNA replication</keyword>
<protein>
    <recommendedName>
        <fullName evidence="4">Replication restart protein PriB</fullName>
    </recommendedName>
</protein>
<keyword evidence="3 4" id="KW-0238">DNA-binding</keyword>
<evidence type="ECO:0000313" key="6">
    <source>
        <dbReference type="Proteomes" id="UP001331561"/>
    </source>
</evidence>
<reference evidence="5 6" key="1">
    <citation type="submission" date="2024-01" db="EMBL/GenBank/DDBJ databases">
        <title>Uliginosibacterium soil sp. nov.</title>
        <authorList>
            <person name="Lv Y."/>
        </authorList>
    </citation>
    <scope>NUCLEOTIDE SEQUENCE [LARGE SCALE GENOMIC DNA]</scope>
    <source>
        <strain evidence="5 6">H3</strain>
    </source>
</reference>
<dbReference type="Proteomes" id="UP001331561">
    <property type="component" value="Unassembled WGS sequence"/>
</dbReference>
<dbReference type="EMBL" id="JAYXHS010000004">
    <property type="protein sequence ID" value="MEC5388042.1"/>
    <property type="molecule type" value="Genomic_DNA"/>
</dbReference>
<evidence type="ECO:0000256" key="2">
    <source>
        <dbReference type="ARBA" id="ARBA00022705"/>
    </source>
</evidence>
<dbReference type="Pfam" id="PF22657">
    <property type="entry name" value="SSB_1"/>
    <property type="match status" value="1"/>
</dbReference>
<keyword evidence="6" id="KW-1185">Reference proteome</keyword>
<evidence type="ECO:0000256" key="1">
    <source>
        <dbReference type="ARBA" id="ARBA00022515"/>
    </source>
</evidence>
<comment type="subunit">
    <text evidence="4">Homodimer. Interacts with PriA and DnaT. Component of the replication restart primosome. Primosome assembly occurs via a 'hand-off' mechanism. PriA binds to replication forks, subsequently PriB then DnaT bind; DnaT then displaces ssDNA to generate the helicase loading substrate.</text>
</comment>
<sequence>MGEAGVRNIVAIAGSLMERDALRMTPARIPVVGFKIRHTSVQIELEVERNVSCEMSVLAIGPLASQITALPMGVEMLLEGFLAARSARHQTPVLHVTKFELLEARNNVEGTK</sequence>
<organism evidence="5 6">
    <name type="scientific">Uliginosibacterium silvisoli</name>
    <dbReference type="NCBI Taxonomy" id="3114758"/>
    <lineage>
        <taxon>Bacteria</taxon>
        <taxon>Pseudomonadati</taxon>
        <taxon>Pseudomonadota</taxon>
        <taxon>Betaproteobacteria</taxon>
        <taxon>Rhodocyclales</taxon>
        <taxon>Zoogloeaceae</taxon>
        <taxon>Uliginosibacterium</taxon>
    </lineage>
</organism>
<evidence type="ECO:0000256" key="4">
    <source>
        <dbReference type="HAMAP-Rule" id="MF_00720"/>
    </source>
</evidence>
<dbReference type="NCBIfam" id="TIGR04418">
    <property type="entry name" value="PriB_gamma"/>
    <property type="match status" value="1"/>
</dbReference>
<dbReference type="SUPFAM" id="SSF50249">
    <property type="entry name" value="Nucleic acid-binding proteins"/>
    <property type="match status" value="1"/>
</dbReference>
<dbReference type="RefSeq" id="WP_327601013.1">
    <property type="nucleotide sequence ID" value="NZ_JAYXHS010000004.1"/>
</dbReference>
<dbReference type="PIRSF" id="PIRSF003135">
    <property type="entry name" value="Primosomal_n"/>
    <property type="match status" value="1"/>
</dbReference>
<dbReference type="PROSITE" id="PS50935">
    <property type="entry name" value="SSB"/>
    <property type="match status" value="1"/>
</dbReference>